<feature type="compositionally biased region" description="Low complexity" evidence="1">
    <location>
        <begin position="45"/>
        <end position="57"/>
    </location>
</feature>
<accession>A0A0D3G8Q3</accession>
<dbReference type="Proteomes" id="UP000026960">
    <property type="component" value="Chromosome 5"/>
</dbReference>
<dbReference type="SMR" id="A0A0D3G8Q3"/>
<dbReference type="PaxDb" id="65489-OBART05G19540.1"/>
<name>A0A0D3G8Q3_9ORYZ</name>
<reference evidence="2" key="1">
    <citation type="journal article" date="2009" name="Rice">
        <title>De Novo Next Generation Sequencing of Plant Genomes.</title>
        <authorList>
            <person name="Rounsley S."/>
            <person name="Marri P.R."/>
            <person name="Yu Y."/>
            <person name="He R."/>
            <person name="Sisneros N."/>
            <person name="Goicoechea J.L."/>
            <person name="Lee S.J."/>
            <person name="Angelova A."/>
            <person name="Kudrna D."/>
            <person name="Luo M."/>
            <person name="Affourtit J."/>
            <person name="Desany B."/>
            <person name="Knight J."/>
            <person name="Niazi F."/>
            <person name="Egholm M."/>
            <person name="Wing R.A."/>
        </authorList>
    </citation>
    <scope>NUCLEOTIDE SEQUENCE [LARGE SCALE GENOMIC DNA]</scope>
    <source>
        <strain evidence="2">cv. IRGC 105608</strain>
    </source>
</reference>
<reference evidence="2" key="2">
    <citation type="submission" date="2015-03" db="UniProtKB">
        <authorList>
            <consortium name="EnsemblPlants"/>
        </authorList>
    </citation>
    <scope>IDENTIFICATION</scope>
</reference>
<evidence type="ECO:0000256" key="1">
    <source>
        <dbReference type="SAM" id="MobiDB-lite"/>
    </source>
</evidence>
<evidence type="ECO:0000313" key="3">
    <source>
        <dbReference type="Proteomes" id="UP000026960"/>
    </source>
</evidence>
<feature type="region of interest" description="Disordered" evidence="1">
    <location>
        <begin position="45"/>
        <end position="74"/>
    </location>
</feature>
<protein>
    <submittedName>
        <fullName evidence="2">Uncharacterized protein</fullName>
    </submittedName>
</protein>
<sequence length="74" mass="8283">MEYSYYGNYLSGGGANMAKEKRPPLKRGQVKRRIVRSISNLMANNAAADDDSNSAQAADHRNSFIRREASYNNN</sequence>
<proteinExistence type="predicted"/>
<feature type="compositionally biased region" description="Basic and acidic residues" evidence="1">
    <location>
        <begin position="58"/>
        <end position="74"/>
    </location>
</feature>
<dbReference type="AlphaFoldDB" id="A0A0D3G8Q3"/>
<evidence type="ECO:0000313" key="2">
    <source>
        <dbReference type="EnsemblPlants" id="OBART05G19540.1"/>
    </source>
</evidence>
<keyword evidence="3" id="KW-1185">Reference proteome</keyword>
<dbReference type="HOGENOM" id="CLU_184782_0_0_1"/>
<organism evidence="2">
    <name type="scientific">Oryza barthii</name>
    <dbReference type="NCBI Taxonomy" id="65489"/>
    <lineage>
        <taxon>Eukaryota</taxon>
        <taxon>Viridiplantae</taxon>
        <taxon>Streptophyta</taxon>
        <taxon>Embryophyta</taxon>
        <taxon>Tracheophyta</taxon>
        <taxon>Spermatophyta</taxon>
        <taxon>Magnoliopsida</taxon>
        <taxon>Liliopsida</taxon>
        <taxon>Poales</taxon>
        <taxon>Poaceae</taxon>
        <taxon>BOP clade</taxon>
        <taxon>Oryzoideae</taxon>
        <taxon>Oryzeae</taxon>
        <taxon>Oryzinae</taxon>
        <taxon>Oryza</taxon>
    </lineage>
</organism>
<dbReference type="Gramene" id="OBART05G19540.1">
    <property type="protein sequence ID" value="OBART05G19540.1"/>
    <property type="gene ID" value="OBART05G19540"/>
</dbReference>
<dbReference type="EnsemblPlants" id="OBART05G19540.1">
    <property type="protein sequence ID" value="OBART05G19540.1"/>
    <property type="gene ID" value="OBART05G19540"/>
</dbReference>